<reference evidence="5 6" key="1">
    <citation type="submission" date="2020-04" db="EMBL/GenBank/DDBJ databases">
        <title>Perkinsus olseni comparative genomics.</title>
        <authorList>
            <person name="Bogema D.R."/>
        </authorList>
    </citation>
    <scope>NUCLEOTIDE SEQUENCE [LARGE SCALE GENOMIC DNA]</scope>
    <source>
        <strain evidence="5">00978-12</strain>
    </source>
</reference>
<dbReference type="OrthoDB" id="5599468at2759"/>
<dbReference type="Pfam" id="PF08059">
    <property type="entry name" value="SEP"/>
    <property type="match status" value="1"/>
</dbReference>
<name>A0A7J6PHM2_PEROL</name>
<evidence type="ECO:0000313" key="5">
    <source>
        <dbReference type="EMBL" id="KAF4695694.1"/>
    </source>
</evidence>
<dbReference type="Pfam" id="PF00789">
    <property type="entry name" value="UBX"/>
    <property type="match status" value="1"/>
</dbReference>
<dbReference type="EMBL" id="JABANP010000018">
    <property type="protein sequence ID" value="KAF4695694.1"/>
    <property type="molecule type" value="Genomic_DNA"/>
</dbReference>
<feature type="compositionally biased region" description="Gly residues" evidence="2">
    <location>
        <begin position="119"/>
        <end position="128"/>
    </location>
</feature>
<feature type="compositionally biased region" description="Polar residues" evidence="2">
    <location>
        <begin position="437"/>
        <end position="476"/>
    </location>
</feature>
<accession>A0A7J6PHM2</accession>
<feature type="region of interest" description="Disordered" evidence="2">
    <location>
        <begin position="95"/>
        <end position="133"/>
    </location>
</feature>
<dbReference type="SUPFAM" id="SSF102848">
    <property type="entry name" value="NSFL1 (p97 ATPase) cofactor p47, SEP domain"/>
    <property type="match status" value="1"/>
</dbReference>
<evidence type="ECO:0000256" key="2">
    <source>
        <dbReference type="SAM" id="MobiDB-lite"/>
    </source>
</evidence>
<feature type="compositionally biased region" description="Low complexity" evidence="2">
    <location>
        <begin position="427"/>
        <end position="436"/>
    </location>
</feature>
<evidence type="ECO:0000313" key="6">
    <source>
        <dbReference type="Proteomes" id="UP000541610"/>
    </source>
</evidence>
<evidence type="ECO:0000259" key="3">
    <source>
        <dbReference type="PROSITE" id="PS50033"/>
    </source>
</evidence>
<dbReference type="PROSITE" id="PS51399">
    <property type="entry name" value="SEP"/>
    <property type="match status" value="1"/>
</dbReference>
<protein>
    <submittedName>
        <fullName evidence="5">Uncharacterized protein</fullName>
    </submittedName>
</protein>
<dbReference type="InterPro" id="IPR001012">
    <property type="entry name" value="UBX_dom"/>
</dbReference>
<feature type="region of interest" description="Disordered" evidence="2">
    <location>
        <begin position="424"/>
        <end position="496"/>
    </location>
</feature>
<dbReference type="Gene3D" id="3.30.420.210">
    <property type="entry name" value="SEP domain"/>
    <property type="match status" value="1"/>
</dbReference>
<feature type="coiled-coil region" evidence="1">
    <location>
        <begin position="286"/>
        <end position="355"/>
    </location>
</feature>
<dbReference type="InterPro" id="IPR058935">
    <property type="entry name" value="At4g15545-like_C"/>
</dbReference>
<dbReference type="InterPro" id="IPR029071">
    <property type="entry name" value="Ubiquitin-like_domsf"/>
</dbReference>
<evidence type="ECO:0000256" key="1">
    <source>
        <dbReference type="SAM" id="Coils"/>
    </source>
</evidence>
<dbReference type="AlphaFoldDB" id="A0A7J6PHM2"/>
<dbReference type="PANTHER" id="PTHR47383">
    <property type="entry name" value="OS03G0659800 PROTEIN"/>
    <property type="match status" value="1"/>
</dbReference>
<dbReference type="SUPFAM" id="SSF54236">
    <property type="entry name" value="Ubiquitin-like"/>
    <property type="match status" value="1"/>
</dbReference>
<feature type="region of interest" description="Disordered" evidence="2">
    <location>
        <begin position="1"/>
        <end position="27"/>
    </location>
</feature>
<feature type="domain" description="UBX" evidence="3">
    <location>
        <begin position="144"/>
        <end position="212"/>
    </location>
</feature>
<keyword evidence="1" id="KW-0175">Coiled coil</keyword>
<sequence>MLPALFTGGEKSGLAVFNPPEPGQQKPDNRFMVTVYRNGFQVNGGPFRDTSIPENAQALQDMRQGIAPPEIQQAVVASGQNMREVQVMVNQKDEDYSGPTQAEANSGEADNGLFAGQGQTLGGSGSGSGTKVETHTGATVHLDESKPMGTIQFRFPDGQRKVQKFNLDSHRVSDVVAFAASCIGADPAALTLVSGFPPKPLADLSLSVRDAGPRWRGGYRQVELSRLFNFVTTTTGRQHPPLDHFMDRLSFVFPHSGKRNIQLPDSPDECLAVGIKVIQNAYVSKMQALEHEARALRLSLDQEKAAHMQTLKRANALDVELIDSRETGKKLQEENRNLLQTLRAQNQQLEHFERLKQTLVGGLDSFQSDSSRIQDADAGGYADSRFLRQESYLQGIAPMATSSAPPPMCTTPVASASVFGSFTASTGQNQQNGSSQFGTPNPGLNFTSSVPQASGASPVNKSTSSISGIGMQQNPEDSAMRDVSGDSTGGRASGIDGKSFFKVARSRLSYESFNKFLASIKRLNAQEQSTDSTLADVKKIFDEDGEGNDDLFSDFAALIHRRD</sequence>
<dbReference type="Pfam" id="PF25972">
    <property type="entry name" value="At4g15545_C"/>
    <property type="match status" value="1"/>
</dbReference>
<dbReference type="Proteomes" id="UP000541610">
    <property type="component" value="Unassembled WGS sequence"/>
</dbReference>
<dbReference type="SMART" id="SM00553">
    <property type="entry name" value="SEP"/>
    <property type="match status" value="1"/>
</dbReference>
<organism evidence="5 6">
    <name type="scientific">Perkinsus olseni</name>
    <name type="common">Perkinsus atlanticus</name>
    <dbReference type="NCBI Taxonomy" id="32597"/>
    <lineage>
        <taxon>Eukaryota</taxon>
        <taxon>Sar</taxon>
        <taxon>Alveolata</taxon>
        <taxon>Perkinsozoa</taxon>
        <taxon>Perkinsea</taxon>
        <taxon>Perkinsida</taxon>
        <taxon>Perkinsidae</taxon>
        <taxon>Perkinsus</taxon>
    </lineage>
</organism>
<proteinExistence type="predicted"/>
<feature type="domain" description="SEP" evidence="4">
    <location>
        <begin position="28"/>
        <end position="97"/>
    </location>
</feature>
<gene>
    <name evidence="5" type="ORF">FOZ60_003707</name>
</gene>
<comment type="caution">
    <text evidence="5">The sequence shown here is derived from an EMBL/GenBank/DDBJ whole genome shotgun (WGS) entry which is preliminary data.</text>
</comment>
<dbReference type="InterPro" id="IPR036241">
    <property type="entry name" value="NSFL1C_SEP_dom_sf"/>
</dbReference>
<dbReference type="PROSITE" id="PS50033">
    <property type="entry name" value="UBX"/>
    <property type="match status" value="1"/>
</dbReference>
<dbReference type="Gene3D" id="3.10.20.90">
    <property type="entry name" value="Phosphatidylinositol 3-kinase Catalytic Subunit, Chain A, domain 1"/>
    <property type="match status" value="1"/>
</dbReference>
<evidence type="ECO:0000259" key="4">
    <source>
        <dbReference type="PROSITE" id="PS51399"/>
    </source>
</evidence>
<dbReference type="InterPro" id="IPR058936">
    <property type="entry name" value="At4g15545-like"/>
</dbReference>
<dbReference type="PANTHER" id="PTHR47383:SF8">
    <property type="entry name" value="OS01G0768300 PROTEIN"/>
    <property type="match status" value="1"/>
</dbReference>
<dbReference type="CDD" id="cd01770">
    <property type="entry name" value="UBX_UBXN2"/>
    <property type="match status" value="1"/>
</dbReference>
<dbReference type="InterPro" id="IPR012989">
    <property type="entry name" value="SEP_domain"/>
</dbReference>